<reference evidence="4 5" key="2">
    <citation type="submission" date="2023-11" db="EMBL/GenBank/DDBJ databases">
        <authorList>
            <person name="Lara A.C."/>
            <person name="Chronakova A."/>
        </authorList>
    </citation>
    <scope>NUCLEOTIDE SEQUENCE [LARGE SCALE GENOMIC DNA]</scope>
    <source>
        <strain evidence="4 5">BCCO 10_0798</strain>
    </source>
</reference>
<proteinExistence type="inferred from homology"/>
<dbReference type="PANTHER" id="PTHR33392">
    <property type="entry name" value="POLYISOPRENYL-TEICHOIC ACID--PEPTIDOGLYCAN TEICHOIC ACID TRANSFERASE TAGU"/>
    <property type="match status" value="1"/>
</dbReference>
<gene>
    <name evidence="4" type="ORF">SK571_29375</name>
</gene>
<protein>
    <submittedName>
        <fullName evidence="4">LCP family protein</fullName>
    </submittedName>
</protein>
<dbReference type="InterPro" id="IPR004474">
    <property type="entry name" value="LytR_CpsA_psr"/>
</dbReference>
<comment type="similarity">
    <text evidence="1">Belongs to the LytR/CpsA/Psr (LCP) family.</text>
</comment>
<keyword evidence="2" id="KW-0472">Membrane</keyword>
<accession>A0ABU4U044</accession>
<dbReference type="Gene3D" id="3.40.630.190">
    <property type="entry name" value="LCP protein"/>
    <property type="match status" value="1"/>
</dbReference>
<dbReference type="InterPro" id="IPR050922">
    <property type="entry name" value="LytR/CpsA/Psr_CW_biosynth"/>
</dbReference>
<feature type="domain" description="Cell envelope-related transcriptional attenuator" evidence="3">
    <location>
        <begin position="89"/>
        <end position="226"/>
    </location>
</feature>
<dbReference type="RefSeq" id="WP_319987319.1">
    <property type="nucleotide sequence ID" value="NZ_JAXAVV010000016.1"/>
</dbReference>
<dbReference type="Proteomes" id="UP001271792">
    <property type="component" value="Unassembled WGS sequence"/>
</dbReference>
<sequence length="309" mass="32574">MNDLIRQAINAEAEERVDSRTVLANLHKARKRKPLGLIVGVATLTAAAAAAAVVIPTTIKKTEAAPPAVSATQETQNVLLIGLDDRDLTDALMLARFQADGTAVSVVSLPRDVLVDGQKINSLYAQAPGKLTAAVEKTTGTKVDHYAAVKMSAIGHVSELFGGVAVCLKAPSNDPITKAAFPAGRQVLQGDQALAFLRQRHGLENGDLDRAKRQQAFLVDLASKITKDNALALARAVSGSISVDEGWDLLGFAQRFTGPLAISVTTLPVDAPVERESGFGFEVDTAKARAFVDKALTEGDRSTEAGCVR</sequence>
<evidence type="ECO:0000313" key="5">
    <source>
        <dbReference type="Proteomes" id="UP001271792"/>
    </source>
</evidence>
<dbReference type="PANTHER" id="PTHR33392:SF6">
    <property type="entry name" value="POLYISOPRENYL-TEICHOIC ACID--PEPTIDOGLYCAN TEICHOIC ACID TRANSFERASE TAGU"/>
    <property type="match status" value="1"/>
</dbReference>
<keyword evidence="2" id="KW-1133">Transmembrane helix</keyword>
<dbReference type="EMBL" id="JAXAVV010000016">
    <property type="protein sequence ID" value="MDX8053502.1"/>
    <property type="molecule type" value="Genomic_DNA"/>
</dbReference>
<organism evidence="4 5">
    <name type="scientific">Lentzea kristufekii</name>
    <dbReference type="NCBI Taxonomy" id="3095430"/>
    <lineage>
        <taxon>Bacteria</taxon>
        <taxon>Bacillati</taxon>
        <taxon>Actinomycetota</taxon>
        <taxon>Actinomycetes</taxon>
        <taxon>Pseudonocardiales</taxon>
        <taxon>Pseudonocardiaceae</taxon>
        <taxon>Lentzea</taxon>
    </lineage>
</organism>
<reference evidence="4 5" key="1">
    <citation type="submission" date="2023-11" db="EMBL/GenBank/DDBJ databases">
        <title>Lentzea sokolovensis, sp. nov., Lentzea kristufkii, sp. nov., and Lentzea miocenensis, sp. nov., rare actinobacteria from Sokolov Coal Basin, Miocene lacustrine sediment, Czech Republic.</title>
        <authorList>
            <person name="Lara A."/>
            <person name="Kotroba L."/>
            <person name="Nouioui I."/>
            <person name="Neumann-Schaal M."/>
            <person name="Mast Y."/>
            <person name="Chronakova A."/>
        </authorList>
    </citation>
    <scope>NUCLEOTIDE SEQUENCE [LARGE SCALE GENOMIC DNA]</scope>
    <source>
        <strain evidence="4 5">BCCO 10_0798</strain>
    </source>
</reference>
<comment type="caution">
    <text evidence="4">The sequence shown here is derived from an EMBL/GenBank/DDBJ whole genome shotgun (WGS) entry which is preliminary data.</text>
</comment>
<evidence type="ECO:0000313" key="4">
    <source>
        <dbReference type="EMBL" id="MDX8053502.1"/>
    </source>
</evidence>
<dbReference type="Pfam" id="PF03816">
    <property type="entry name" value="LytR_cpsA_psr"/>
    <property type="match status" value="1"/>
</dbReference>
<name>A0ABU4U044_9PSEU</name>
<evidence type="ECO:0000256" key="2">
    <source>
        <dbReference type="SAM" id="Phobius"/>
    </source>
</evidence>
<keyword evidence="5" id="KW-1185">Reference proteome</keyword>
<feature type="transmembrane region" description="Helical" evidence="2">
    <location>
        <begin position="35"/>
        <end position="55"/>
    </location>
</feature>
<keyword evidence="2" id="KW-0812">Transmembrane</keyword>
<evidence type="ECO:0000259" key="3">
    <source>
        <dbReference type="Pfam" id="PF03816"/>
    </source>
</evidence>
<dbReference type="NCBIfam" id="TIGR00350">
    <property type="entry name" value="lytR_cpsA_psr"/>
    <property type="match status" value="1"/>
</dbReference>
<evidence type="ECO:0000256" key="1">
    <source>
        <dbReference type="ARBA" id="ARBA00006068"/>
    </source>
</evidence>